<reference evidence="2 3" key="1">
    <citation type="submission" date="2019-08" db="EMBL/GenBank/DDBJ databases">
        <authorList>
            <person name="Hu J."/>
        </authorList>
    </citation>
    <scope>NUCLEOTIDE SEQUENCE [LARGE SCALE GENOMIC DNA]</scope>
    <source>
        <strain evidence="2 3">NEAU-184</strain>
    </source>
</reference>
<organism evidence="2 3">
    <name type="scientific">Agromyces mariniharenae</name>
    <dbReference type="NCBI Taxonomy" id="2604423"/>
    <lineage>
        <taxon>Bacteria</taxon>
        <taxon>Bacillati</taxon>
        <taxon>Actinomycetota</taxon>
        <taxon>Actinomycetes</taxon>
        <taxon>Micrococcales</taxon>
        <taxon>Microbacteriaceae</taxon>
        <taxon>Agromyces</taxon>
    </lineage>
</organism>
<keyword evidence="3" id="KW-1185">Reference proteome</keyword>
<feature type="region of interest" description="Disordered" evidence="1">
    <location>
        <begin position="22"/>
        <end position="41"/>
    </location>
</feature>
<comment type="caution">
    <text evidence="2">The sequence shown here is derived from an EMBL/GenBank/DDBJ whole genome shotgun (WGS) entry which is preliminary data.</text>
</comment>
<evidence type="ECO:0000256" key="1">
    <source>
        <dbReference type="SAM" id="MobiDB-lite"/>
    </source>
</evidence>
<evidence type="ECO:0000313" key="3">
    <source>
        <dbReference type="Proteomes" id="UP000325243"/>
    </source>
</evidence>
<gene>
    <name evidence="2" type="ORF">FYC51_17205</name>
</gene>
<sequence>MTDSEPIQRHVWLLDGRSLCDRSSRPAELRPPTPEEFDAETAQTEAAPACTACLFLAANLRQDAAAILRDARSVWPPTAAAAWESLTDTRWTQRLDVEAIARSEPVDAPPDFDGLVLALDAAELDRIRAEWAADRQRRRNALIGYWTPSQDSEDGT</sequence>
<dbReference type="AlphaFoldDB" id="A0A5S4V2Y4"/>
<name>A0A5S4V2Y4_9MICO</name>
<dbReference type="Proteomes" id="UP000325243">
    <property type="component" value="Unassembled WGS sequence"/>
</dbReference>
<dbReference type="EMBL" id="VSSB01000002">
    <property type="protein sequence ID" value="TYL50880.1"/>
    <property type="molecule type" value="Genomic_DNA"/>
</dbReference>
<accession>A0A5S4V2Y4</accession>
<evidence type="ECO:0000313" key="2">
    <source>
        <dbReference type="EMBL" id="TYL50880.1"/>
    </source>
</evidence>
<proteinExistence type="predicted"/>
<protein>
    <submittedName>
        <fullName evidence="2">Uncharacterized protein</fullName>
    </submittedName>
</protein>
<dbReference type="RefSeq" id="WP_148734976.1">
    <property type="nucleotide sequence ID" value="NZ_VSSB01000002.1"/>
</dbReference>